<keyword evidence="4 6" id="KW-1133">Transmembrane helix</keyword>
<feature type="transmembrane region" description="Helical" evidence="6">
    <location>
        <begin position="54"/>
        <end position="75"/>
    </location>
</feature>
<sequence length="234" mass="25722">MKSNKSNWKLIILMIALMPIMTGAVVYLKSSGVLSYMYSAEAFKSYINGFGQKAYVIFFMLQLLGTILAPIPNNITAAAGAAVLGGWQAFFISTFATLIGSAAAFILAKKLGRPIVNKLVGHKISDKYEKLISKKGTTLLILMFLLPFFPDDALCFLAGMSKISFRRFFIITVLTRPWGILGSTLIGSGSISLNWLGWALIIIISVLIVIYQDKIEEKLVNGLKYMNGIKSECE</sequence>
<feature type="transmembrane region" description="Helical" evidence="6">
    <location>
        <begin position="87"/>
        <end position="108"/>
    </location>
</feature>
<proteinExistence type="inferred from homology"/>
<evidence type="ECO:0000256" key="2">
    <source>
        <dbReference type="ARBA" id="ARBA00022475"/>
    </source>
</evidence>
<evidence type="ECO:0000256" key="1">
    <source>
        <dbReference type="ARBA" id="ARBA00004651"/>
    </source>
</evidence>
<evidence type="ECO:0000256" key="4">
    <source>
        <dbReference type="ARBA" id="ARBA00022989"/>
    </source>
</evidence>
<evidence type="ECO:0000313" key="8">
    <source>
        <dbReference type="EMBL" id="MBL4938584.1"/>
    </source>
</evidence>
<reference evidence="8 9" key="1">
    <citation type="submission" date="2021-01" db="EMBL/GenBank/DDBJ databases">
        <title>Genome public.</title>
        <authorList>
            <person name="Liu C."/>
            <person name="Sun Q."/>
        </authorList>
    </citation>
    <scope>NUCLEOTIDE SEQUENCE [LARGE SCALE GENOMIC DNA]</scope>
    <source>
        <strain evidence="8 9">YIM B02515</strain>
    </source>
</reference>
<protein>
    <recommendedName>
        <fullName evidence="6">TVP38/TMEM64 family membrane protein</fullName>
    </recommendedName>
</protein>
<keyword evidence="3 6" id="KW-0812">Transmembrane</keyword>
<dbReference type="InterPro" id="IPR015414">
    <property type="entry name" value="TMEM64"/>
</dbReference>
<accession>A0ABS1TJR9</accession>
<gene>
    <name evidence="8" type="ORF">JK636_23040</name>
</gene>
<name>A0ABS1TJR9_9CLOT</name>
<dbReference type="Proteomes" id="UP000632377">
    <property type="component" value="Unassembled WGS sequence"/>
</dbReference>
<dbReference type="EMBL" id="JAESWC010000025">
    <property type="protein sequence ID" value="MBL4938584.1"/>
    <property type="molecule type" value="Genomic_DNA"/>
</dbReference>
<evidence type="ECO:0000256" key="6">
    <source>
        <dbReference type="RuleBase" id="RU366058"/>
    </source>
</evidence>
<evidence type="ECO:0000313" key="9">
    <source>
        <dbReference type="Proteomes" id="UP000632377"/>
    </source>
</evidence>
<comment type="similarity">
    <text evidence="6">Belongs to the TVP38/TMEM64 family.</text>
</comment>
<keyword evidence="2 6" id="KW-1003">Cell membrane</keyword>
<comment type="caution">
    <text evidence="8">The sequence shown here is derived from an EMBL/GenBank/DDBJ whole genome shotgun (WGS) entry which is preliminary data.</text>
</comment>
<organism evidence="8 9">
    <name type="scientific">Clostridium rhizosphaerae</name>
    <dbReference type="NCBI Taxonomy" id="2803861"/>
    <lineage>
        <taxon>Bacteria</taxon>
        <taxon>Bacillati</taxon>
        <taxon>Bacillota</taxon>
        <taxon>Clostridia</taxon>
        <taxon>Eubacteriales</taxon>
        <taxon>Clostridiaceae</taxon>
        <taxon>Clostridium</taxon>
    </lineage>
</organism>
<evidence type="ECO:0000256" key="3">
    <source>
        <dbReference type="ARBA" id="ARBA00022692"/>
    </source>
</evidence>
<keyword evidence="9" id="KW-1185">Reference proteome</keyword>
<feature type="domain" description="VTT" evidence="7">
    <location>
        <begin position="71"/>
        <end position="188"/>
    </location>
</feature>
<dbReference type="PANTHER" id="PTHR12677:SF59">
    <property type="entry name" value="GOLGI APPARATUS MEMBRANE PROTEIN TVP38-RELATED"/>
    <property type="match status" value="1"/>
</dbReference>
<evidence type="ECO:0000259" key="7">
    <source>
        <dbReference type="Pfam" id="PF09335"/>
    </source>
</evidence>
<dbReference type="RefSeq" id="WP_202751349.1">
    <property type="nucleotide sequence ID" value="NZ_JAESWC010000025.1"/>
</dbReference>
<dbReference type="Pfam" id="PF09335">
    <property type="entry name" value="VTT_dom"/>
    <property type="match status" value="1"/>
</dbReference>
<evidence type="ECO:0000256" key="5">
    <source>
        <dbReference type="ARBA" id="ARBA00023136"/>
    </source>
</evidence>
<feature type="transmembrane region" description="Helical" evidence="6">
    <location>
        <begin position="6"/>
        <end position="28"/>
    </location>
</feature>
<dbReference type="InterPro" id="IPR032816">
    <property type="entry name" value="VTT_dom"/>
</dbReference>
<keyword evidence="5 6" id="KW-0472">Membrane</keyword>
<comment type="subcellular location">
    <subcellularLocation>
        <location evidence="1 6">Cell membrane</location>
        <topology evidence="1 6">Multi-pass membrane protein</topology>
    </subcellularLocation>
</comment>
<comment type="caution">
    <text evidence="6">Lacks conserved residue(s) required for the propagation of feature annotation.</text>
</comment>
<feature type="transmembrane region" description="Helical" evidence="6">
    <location>
        <begin position="193"/>
        <end position="211"/>
    </location>
</feature>
<dbReference type="PANTHER" id="PTHR12677">
    <property type="entry name" value="GOLGI APPARATUS MEMBRANE PROTEIN TVP38-RELATED"/>
    <property type="match status" value="1"/>
</dbReference>